<sequence>MIEIWLKSLRKKLRYSPILNDSKVTKLKVLEIQWDYQDNSLSVESAWMTEFLKRKKNTKRFVLQTAGKTYNPLGLLTLFTVRLKFLLQKLWLMKLPWDTHLPSDLNASDLIGAKNF</sequence>
<protein>
    <submittedName>
        <fullName evidence="1">Uncharacterized protein</fullName>
    </submittedName>
</protein>
<comment type="caution">
    <text evidence="1">The sequence shown here is derived from an EMBL/GenBank/DDBJ whole genome shotgun (WGS) entry which is preliminary data.</text>
</comment>
<accession>A0A8X6TY83</accession>
<gene>
    <name evidence="1" type="ORF">NPIL_253641</name>
</gene>
<dbReference type="Proteomes" id="UP000887013">
    <property type="component" value="Unassembled WGS sequence"/>
</dbReference>
<dbReference type="EMBL" id="BMAW01113838">
    <property type="protein sequence ID" value="GFT59111.1"/>
    <property type="molecule type" value="Genomic_DNA"/>
</dbReference>
<evidence type="ECO:0000313" key="2">
    <source>
        <dbReference type="Proteomes" id="UP000887013"/>
    </source>
</evidence>
<keyword evidence="2" id="KW-1185">Reference proteome</keyword>
<evidence type="ECO:0000313" key="1">
    <source>
        <dbReference type="EMBL" id="GFT59111.1"/>
    </source>
</evidence>
<name>A0A8X6TY83_NEPPI</name>
<dbReference type="AlphaFoldDB" id="A0A8X6TY83"/>
<organism evidence="1 2">
    <name type="scientific">Nephila pilipes</name>
    <name type="common">Giant wood spider</name>
    <name type="synonym">Nephila maculata</name>
    <dbReference type="NCBI Taxonomy" id="299642"/>
    <lineage>
        <taxon>Eukaryota</taxon>
        <taxon>Metazoa</taxon>
        <taxon>Ecdysozoa</taxon>
        <taxon>Arthropoda</taxon>
        <taxon>Chelicerata</taxon>
        <taxon>Arachnida</taxon>
        <taxon>Araneae</taxon>
        <taxon>Araneomorphae</taxon>
        <taxon>Entelegynae</taxon>
        <taxon>Araneoidea</taxon>
        <taxon>Nephilidae</taxon>
        <taxon>Nephila</taxon>
    </lineage>
</organism>
<reference evidence="1" key="1">
    <citation type="submission" date="2020-08" db="EMBL/GenBank/DDBJ databases">
        <title>Multicomponent nature underlies the extraordinary mechanical properties of spider dragline silk.</title>
        <authorList>
            <person name="Kono N."/>
            <person name="Nakamura H."/>
            <person name="Mori M."/>
            <person name="Yoshida Y."/>
            <person name="Ohtoshi R."/>
            <person name="Malay A.D."/>
            <person name="Moran D.A.P."/>
            <person name="Tomita M."/>
            <person name="Numata K."/>
            <person name="Arakawa K."/>
        </authorList>
    </citation>
    <scope>NUCLEOTIDE SEQUENCE</scope>
</reference>
<dbReference type="Pfam" id="PF05380">
    <property type="entry name" value="Peptidase_A17"/>
    <property type="match status" value="1"/>
</dbReference>
<proteinExistence type="predicted"/>
<dbReference type="InterPro" id="IPR008042">
    <property type="entry name" value="Retrotrans_Pao"/>
</dbReference>